<protein>
    <submittedName>
        <fullName evidence="1">DUF3224 domain-containing protein</fullName>
    </submittedName>
</protein>
<dbReference type="Gene3D" id="2.40.350.10">
    <property type="entry name" value="SO1590-like"/>
    <property type="match status" value="1"/>
</dbReference>
<comment type="caution">
    <text evidence="1">The sequence shown here is derived from an EMBL/GenBank/DDBJ whole genome shotgun (WGS) entry which is preliminary data.</text>
</comment>
<dbReference type="InterPro" id="IPR023159">
    <property type="entry name" value="SO1590-like_sf"/>
</dbReference>
<gene>
    <name evidence="1" type="ORF">ET989_12480</name>
</gene>
<dbReference type="EMBL" id="SDMQ01000014">
    <property type="protein sequence ID" value="TBT83112.1"/>
    <property type="molecule type" value="Genomic_DNA"/>
</dbReference>
<dbReference type="OrthoDB" id="882224at2"/>
<accession>A0A4Q9KCZ2</accession>
<evidence type="ECO:0000313" key="1">
    <source>
        <dbReference type="EMBL" id="TBT83112.1"/>
    </source>
</evidence>
<dbReference type="Pfam" id="PF11528">
    <property type="entry name" value="DUF3224"/>
    <property type="match status" value="1"/>
</dbReference>
<organism evidence="1 2">
    <name type="scientific">Propioniciclava sinopodophylli</name>
    <dbReference type="NCBI Taxonomy" id="1837344"/>
    <lineage>
        <taxon>Bacteria</taxon>
        <taxon>Bacillati</taxon>
        <taxon>Actinomycetota</taxon>
        <taxon>Actinomycetes</taxon>
        <taxon>Propionibacteriales</taxon>
        <taxon>Propionibacteriaceae</taxon>
        <taxon>Propioniciclava</taxon>
    </lineage>
</organism>
<dbReference type="Proteomes" id="UP000292373">
    <property type="component" value="Unassembled WGS sequence"/>
</dbReference>
<proteinExistence type="predicted"/>
<dbReference type="AlphaFoldDB" id="A0A4Q9KCZ2"/>
<dbReference type="InterPro" id="IPR021607">
    <property type="entry name" value="DUF3224"/>
</dbReference>
<name>A0A4Q9KCZ2_9ACTN</name>
<dbReference type="RefSeq" id="WP_131169482.1">
    <property type="nucleotide sequence ID" value="NZ_SDMQ01000014.1"/>
</dbReference>
<dbReference type="SUPFAM" id="SSF159238">
    <property type="entry name" value="SO1590-like"/>
    <property type="match status" value="1"/>
</dbReference>
<evidence type="ECO:0000313" key="2">
    <source>
        <dbReference type="Proteomes" id="UP000292373"/>
    </source>
</evidence>
<keyword evidence="2" id="KW-1185">Reference proteome</keyword>
<sequence>MPKTTAQFTIDLTPGEPLYEGTGRFDFIKTWTGGLEGTSTGTMLSAGDQAAGMAGYVAIEVFAGTLDGREGTFALQQFGTMDADGMALQYVVVPGSGTGELDGLRGTVQLDVVDGVHHVVVEHN</sequence>
<reference evidence="1 2" key="1">
    <citation type="submission" date="2019-01" db="EMBL/GenBank/DDBJ databases">
        <title>Lactibacter flavus gen. nov., sp. nov., a novel bacterium of the family Propionibacteriaceae isolated from raw milk and dairy products.</title>
        <authorList>
            <person name="Huptas C."/>
            <person name="Wenning M."/>
            <person name="Breitenwieser F."/>
            <person name="Doll E."/>
            <person name="Von Neubeck M."/>
            <person name="Busse H.-J."/>
            <person name="Scherer S."/>
        </authorList>
    </citation>
    <scope>NUCLEOTIDE SEQUENCE [LARGE SCALE GENOMIC DNA]</scope>
    <source>
        <strain evidence="1 2">KCTC 33808</strain>
    </source>
</reference>